<evidence type="ECO:0000256" key="12">
    <source>
        <dbReference type="SAM" id="Phobius"/>
    </source>
</evidence>
<evidence type="ECO:0000256" key="10">
    <source>
        <dbReference type="ARBA" id="ARBA00023303"/>
    </source>
</evidence>
<keyword evidence="15" id="KW-1185">Reference proteome</keyword>
<keyword evidence="9" id="KW-1071">Ligand-gated ion channel</keyword>
<keyword evidence="5" id="KW-0406">Ion transport</keyword>
<comment type="caution">
    <text evidence="14">The sequence shown here is derived from an EMBL/GenBank/DDBJ whole genome shotgun (WGS) entry which is preliminary data.</text>
</comment>
<comment type="subcellular location">
    <subcellularLocation>
        <location evidence="1">Membrane</location>
        <topology evidence="1">Multi-pass membrane protein</topology>
    </subcellularLocation>
</comment>
<proteinExistence type="predicted"/>
<evidence type="ECO:0000256" key="6">
    <source>
        <dbReference type="ARBA" id="ARBA00023136"/>
    </source>
</evidence>
<evidence type="ECO:0000256" key="2">
    <source>
        <dbReference type="ARBA" id="ARBA00022448"/>
    </source>
</evidence>
<dbReference type="FunFam" id="3.40.50.2300:FF:000188">
    <property type="entry name" value="Glutamate receptor"/>
    <property type="match status" value="1"/>
</dbReference>
<dbReference type="Gene3D" id="3.40.50.2300">
    <property type="match status" value="3"/>
</dbReference>
<dbReference type="Pfam" id="PF01094">
    <property type="entry name" value="ANF_receptor"/>
    <property type="match status" value="1"/>
</dbReference>
<feature type="transmembrane region" description="Helical" evidence="12">
    <location>
        <begin position="726"/>
        <end position="744"/>
    </location>
</feature>
<dbReference type="OrthoDB" id="5984008at2759"/>
<keyword evidence="4 12" id="KW-1133">Transmembrane helix</keyword>
<dbReference type="Gene3D" id="1.10.287.70">
    <property type="match status" value="1"/>
</dbReference>
<evidence type="ECO:0000256" key="3">
    <source>
        <dbReference type="ARBA" id="ARBA00022692"/>
    </source>
</evidence>
<evidence type="ECO:0000256" key="4">
    <source>
        <dbReference type="ARBA" id="ARBA00022989"/>
    </source>
</evidence>
<dbReference type="EMBL" id="VAHF01000013">
    <property type="protein sequence ID" value="TXG47512.1"/>
    <property type="molecule type" value="Genomic_DNA"/>
</dbReference>
<sequence length="1067" mass="120438">MEQHNLNMLRFKVFQKGSPIAADFSEAILKLSENGVLKSREEKWFAPSPECSANAANDKTESLTLSSFWGLYLISGATSTICRVLTLAGPQDVNEWSSSRWEYTSPSDIKDDLQESSEADVEMLYIPGGMAILTADEDTRPGWEGMDIAKQLCGFVPAMGLGSILWLSVLGFISCFFILACGDEGADSYKLINIGAIIDVNSRNGKEKKVAMEIAVQDFNNASQNHKLSLHFQDPERDTLQVASAAEKLIKEKELKAIIGMQRWEEATLVADIGNRVQVPVLSLAEPAITPLLMPVRWPFLVRMTNHRAEQIKGIAALVGSYNWKRVVVIYEDDGNGGDTGDLTLYSEALQDKGSEIEYRLVLPPFSYLTNPKEVVREELEKLLRIQSRVFIVLQSSSSMVIHLFREAKEMGFVGMDSVWIIPDAITSFLDSFNSSVISSMEGALGIKPYFSEDSSSYIDFKARFKKTFRAEYPEEDSLDPGFYALKAYDSIKTVTQGISKMTSDDSSAKILIENILSSNFTGLSGEISFKEGRLSQTPVLRIINVLGKKDKELDFWLPEFGFSKSLEIKNDTRERNSRTGKVIWPGDLSKQDPKGWAMPTVEKPLKIAIPGRTSFEKFVKVFEDQHEKTLKYEGFCIMLFHEVLKVLEYALPYKFYPVNGTYDELINDVYNKTYDDVVGDVTILAGRSKLVEFTQPYAESGLSMIVPAKSDESAWMFMRPFTWKMWVVTGVILIYTMLIVWLLEHKQNPDFSGPWQNQISTALWFTFSSLFFAHRERIYSNLTRVVVVVWLFVVLILNSSYTASLSSMLTVQRLKPNVTDIEWLKRTNLKVGCDGDSFVRKYLEDVLKFRSENILKVNSEYKYQEEFKNNSIAAAFLELPYEKVFITQYCKGYTATTPTYRFGGLGFVFQKGSPIAADFSEAILKLSENGVLRSLEERWFAPSAECLVNITNNETESVTLSSFWGLYLISGGTSTICFIIFLIRLLRNYRHGRQDASITSILRLARYKCNREGMQNPGRVLIIAGTQDVNELSSSRLEYPIPSDITDDVQESSESDIEMQNIPGCS</sequence>
<dbReference type="InterPro" id="IPR019594">
    <property type="entry name" value="Glu/Gly-bd"/>
</dbReference>
<dbReference type="InterPro" id="IPR015683">
    <property type="entry name" value="Ionotropic_Glu_rcpt"/>
</dbReference>
<evidence type="ECO:0000259" key="13">
    <source>
        <dbReference type="SMART" id="SM00079"/>
    </source>
</evidence>
<keyword evidence="10" id="KW-0407">Ion channel</keyword>
<evidence type="ECO:0000256" key="5">
    <source>
        <dbReference type="ARBA" id="ARBA00023065"/>
    </source>
</evidence>
<dbReference type="Pfam" id="PF10613">
    <property type="entry name" value="Lig_chan-Glu_bd"/>
    <property type="match status" value="1"/>
</dbReference>
<feature type="transmembrane region" description="Helical" evidence="12">
    <location>
        <begin position="786"/>
        <end position="804"/>
    </location>
</feature>
<dbReference type="CDD" id="cd13686">
    <property type="entry name" value="GluR_Plant"/>
    <property type="match status" value="1"/>
</dbReference>
<dbReference type="PANTHER" id="PTHR18966">
    <property type="entry name" value="IONOTROPIC GLUTAMATE RECEPTOR"/>
    <property type="match status" value="1"/>
</dbReference>
<dbReference type="FunFam" id="3.40.190.10:FF:000054">
    <property type="entry name" value="Glutamate receptor"/>
    <property type="match status" value="1"/>
</dbReference>
<dbReference type="AlphaFoldDB" id="A0A5C7GT68"/>
<feature type="region of interest" description="Disordered" evidence="11">
    <location>
        <begin position="1044"/>
        <end position="1067"/>
    </location>
</feature>
<keyword evidence="3 12" id="KW-0812">Transmembrane</keyword>
<dbReference type="Gene3D" id="3.40.190.10">
    <property type="entry name" value="Periplasmic binding protein-like II"/>
    <property type="match status" value="2"/>
</dbReference>
<evidence type="ECO:0000256" key="11">
    <source>
        <dbReference type="SAM" id="MobiDB-lite"/>
    </source>
</evidence>
<dbReference type="SUPFAM" id="SSF53850">
    <property type="entry name" value="Periplasmic binding protein-like II"/>
    <property type="match status" value="1"/>
</dbReference>
<evidence type="ECO:0000256" key="1">
    <source>
        <dbReference type="ARBA" id="ARBA00004141"/>
    </source>
</evidence>
<protein>
    <recommendedName>
        <fullName evidence="13">Ionotropic glutamate receptor C-terminal domain-containing protein</fullName>
    </recommendedName>
</protein>
<name>A0A5C7GT68_9ROSI</name>
<dbReference type="InterPro" id="IPR001828">
    <property type="entry name" value="ANF_lig-bd_rcpt"/>
</dbReference>
<dbReference type="GO" id="GO:0016020">
    <property type="term" value="C:membrane"/>
    <property type="evidence" value="ECO:0007669"/>
    <property type="project" value="UniProtKB-SubCell"/>
</dbReference>
<dbReference type="FunFam" id="1.10.287.70:FF:000172">
    <property type="entry name" value="Glutamate receptor"/>
    <property type="match status" value="1"/>
</dbReference>
<evidence type="ECO:0000256" key="8">
    <source>
        <dbReference type="ARBA" id="ARBA00023180"/>
    </source>
</evidence>
<dbReference type="Pfam" id="PF00060">
    <property type="entry name" value="Lig_chan"/>
    <property type="match status" value="1"/>
</dbReference>
<evidence type="ECO:0000256" key="9">
    <source>
        <dbReference type="ARBA" id="ARBA00023286"/>
    </source>
</evidence>
<dbReference type="InterPro" id="IPR001320">
    <property type="entry name" value="Iontro_rcpt_C"/>
</dbReference>
<dbReference type="SMART" id="SM00079">
    <property type="entry name" value="PBPe"/>
    <property type="match status" value="1"/>
</dbReference>
<dbReference type="CDD" id="cd19990">
    <property type="entry name" value="PBP1_GABAb_receptor_plant"/>
    <property type="match status" value="1"/>
</dbReference>
<evidence type="ECO:0000256" key="7">
    <source>
        <dbReference type="ARBA" id="ARBA00023170"/>
    </source>
</evidence>
<dbReference type="InterPro" id="IPR044440">
    <property type="entry name" value="GABAb_receptor_plant_PBP1"/>
</dbReference>
<evidence type="ECO:0000313" key="14">
    <source>
        <dbReference type="EMBL" id="TXG47512.1"/>
    </source>
</evidence>
<keyword evidence="7" id="KW-0675">Receptor</keyword>
<evidence type="ECO:0000313" key="15">
    <source>
        <dbReference type="Proteomes" id="UP000323000"/>
    </source>
</evidence>
<keyword evidence="6 12" id="KW-0472">Membrane</keyword>
<accession>A0A5C7GT68</accession>
<feature type="transmembrane region" description="Helical" evidence="12">
    <location>
        <begin position="155"/>
        <end position="180"/>
    </location>
</feature>
<keyword evidence="2" id="KW-0813">Transport</keyword>
<feature type="transmembrane region" description="Helical" evidence="12">
    <location>
        <begin position="965"/>
        <end position="987"/>
    </location>
</feature>
<reference evidence="15" key="1">
    <citation type="journal article" date="2019" name="Gigascience">
        <title>De novo genome assembly of the endangered Acer yangbiense, a plant species with extremely small populations endemic to Yunnan Province, China.</title>
        <authorList>
            <person name="Yang J."/>
            <person name="Wariss H.M."/>
            <person name="Tao L."/>
            <person name="Zhang R."/>
            <person name="Yun Q."/>
            <person name="Hollingsworth P."/>
            <person name="Dao Z."/>
            <person name="Luo G."/>
            <person name="Guo H."/>
            <person name="Ma Y."/>
            <person name="Sun W."/>
        </authorList>
    </citation>
    <scope>NUCLEOTIDE SEQUENCE [LARGE SCALE GENOMIC DNA]</scope>
    <source>
        <strain evidence="15">cv. Malutang</strain>
    </source>
</reference>
<organism evidence="14 15">
    <name type="scientific">Acer yangbiense</name>
    <dbReference type="NCBI Taxonomy" id="1000413"/>
    <lineage>
        <taxon>Eukaryota</taxon>
        <taxon>Viridiplantae</taxon>
        <taxon>Streptophyta</taxon>
        <taxon>Embryophyta</taxon>
        <taxon>Tracheophyta</taxon>
        <taxon>Spermatophyta</taxon>
        <taxon>Magnoliopsida</taxon>
        <taxon>eudicotyledons</taxon>
        <taxon>Gunneridae</taxon>
        <taxon>Pentapetalae</taxon>
        <taxon>rosids</taxon>
        <taxon>malvids</taxon>
        <taxon>Sapindales</taxon>
        <taxon>Sapindaceae</taxon>
        <taxon>Hippocastanoideae</taxon>
        <taxon>Acereae</taxon>
        <taxon>Acer</taxon>
    </lineage>
</organism>
<dbReference type="InterPro" id="IPR028082">
    <property type="entry name" value="Peripla_BP_I"/>
</dbReference>
<keyword evidence="8" id="KW-0325">Glycoprotein</keyword>
<dbReference type="Proteomes" id="UP000323000">
    <property type="component" value="Chromosome 13"/>
</dbReference>
<gene>
    <name evidence="14" type="ORF">EZV62_026806</name>
</gene>
<dbReference type="GO" id="GO:0015276">
    <property type="term" value="F:ligand-gated monoatomic ion channel activity"/>
    <property type="evidence" value="ECO:0007669"/>
    <property type="project" value="InterPro"/>
</dbReference>
<dbReference type="SUPFAM" id="SSF53822">
    <property type="entry name" value="Periplasmic binding protein-like I"/>
    <property type="match status" value="1"/>
</dbReference>
<feature type="domain" description="Ionotropic glutamate receptor C-terminal" evidence="13">
    <location>
        <begin position="605"/>
        <end position="943"/>
    </location>
</feature>
<feature type="compositionally biased region" description="Acidic residues" evidence="11">
    <location>
        <begin position="1046"/>
        <end position="1058"/>
    </location>
</feature>